<dbReference type="EMBL" id="AP019735">
    <property type="protein sequence ID" value="BBL04386.1"/>
    <property type="molecule type" value="Genomic_DNA"/>
</dbReference>
<dbReference type="InterPro" id="IPR050553">
    <property type="entry name" value="Thioredoxin_ResA/DsbE_sf"/>
</dbReference>
<feature type="domain" description="Thioredoxin" evidence="5">
    <location>
        <begin position="23"/>
        <end position="169"/>
    </location>
</feature>
<keyword evidence="4" id="KW-0676">Redox-active center</keyword>
<dbReference type="PANTHER" id="PTHR42852">
    <property type="entry name" value="THIOL:DISULFIDE INTERCHANGE PROTEIN DSBE"/>
    <property type="match status" value="1"/>
</dbReference>
<dbReference type="GeneID" id="78342415"/>
<comment type="subcellular location">
    <subcellularLocation>
        <location evidence="1">Cell envelope</location>
    </subcellularLocation>
</comment>
<evidence type="ECO:0000256" key="2">
    <source>
        <dbReference type="ARBA" id="ARBA00022748"/>
    </source>
</evidence>
<evidence type="ECO:0000256" key="3">
    <source>
        <dbReference type="ARBA" id="ARBA00023157"/>
    </source>
</evidence>
<dbReference type="SUPFAM" id="SSF52833">
    <property type="entry name" value="Thioredoxin-like"/>
    <property type="match status" value="1"/>
</dbReference>
<keyword evidence="3" id="KW-1015">Disulfide bond</keyword>
<proteinExistence type="predicted"/>
<dbReference type="InterPro" id="IPR013766">
    <property type="entry name" value="Thioredoxin_domain"/>
</dbReference>
<evidence type="ECO:0000313" key="7">
    <source>
        <dbReference type="Proteomes" id="UP000318946"/>
    </source>
</evidence>
<dbReference type="CDD" id="cd02966">
    <property type="entry name" value="TlpA_like_family"/>
    <property type="match status" value="1"/>
</dbReference>
<dbReference type="PANTHER" id="PTHR42852:SF6">
    <property type="entry name" value="THIOL:DISULFIDE INTERCHANGE PROTEIN DSBE"/>
    <property type="match status" value="1"/>
</dbReference>
<dbReference type="KEGG" id="acou:A5CBH24_16990"/>
<keyword evidence="2" id="KW-0201">Cytochrome c-type biogenesis</keyword>
<dbReference type="GO" id="GO:0030313">
    <property type="term" value="C:cell envelope"/>
    <property type="evidence" value="ECO:0007669"/>
    <property type="project" value="UniProtKB-SubCell"/>
</dbReference>
<dbReference type="Proteomes" id="UP000318946">
    <property type="component" value="Chromosome"/>
</dbReference>
<keyword evidence="7" id="KW-1185">Reference proteome</keyword>
<dbReference type="InterPro" id="IPR012336">
    <property type="entry name" value="Thioredoxin-like_fold"/>
</dbReference>
<dbReference type="GO" id="GO:0017004">
    <property type="term" value="P:cytochrome complex assembly"/>
    <property type="evidence" value="ECO:0007669"/>
    <property type="project" value="UniProtKB-KW"/>
</dbReference>
<evidence type="ECO:0000256" key="1">
    <source>
        <dbReference type="ARBA" id="ARBA00004196"/>
    </source>
</evidence>
<dbReference type="AlphaFoldDB" id="A0A4Y1WVW9"/>
<dbReference type="OrthoDB" id="9794348at2"/>
<organism evidence="6 7">
    <name type="scientific">Alistipes communis</name>
    <dbReference type="NCBI Taxonomy" id="2585118"/>
    <lineage>
        <taxon>Bacteria</taxon>
        <taxon>Pseudomonadati</taxon>
        <taxon>Bacteroidota</taxon>
        <taxon>Bacteroidia</taxon>
        <taxon>Bacteroidales</taxon>
        <taxon>Rikenellaceae</taxon>
        <taxon>Alistipes</taxon>
    </lineage>
</organism>
<evidence type="ECO:0000259" key="5">
    <source>
        <dbReference type="PROSITE" id="PS51352"/>
    </source>
</evidence>
<evidence type="ECO:0000313" key="6">
    <source>
        <dbReference type="EMBL" id="BBL04386.1"/>
    </source>
</evidence>
<sequence length="169" mass="19030">MLPACCDRFRRYLRPQIEQYLRTDVGQPYRDIAAPTPAGDTLSLRQAVEDPANKCVLVDFWASWCGPCISGMNRIKQLYETYRAAGLEVIGVSLDSRREAWLRAIEKEGLPWSNISNLDGWQTGFDSYGIQSLPSFVLIRCSDGQIVARKPWGRASHIPVGEIEKLLGQ</sequence>
<accession>A0A4Y1WVW9</accession>
<dbReference type="Gene3D" id="3.40.30.10">
    <property type="entry name" value="Glutaredoxin"/>
    <property type="match status" value="1"/>
</dbReference>
<evidence type="ECO:0000256" key="4">
    <source>
        <dbReference type="ARBA" id="ARBA00023284"/>
    </source>
</evidence>
<reference evidence="7" key="1">
    <citation type="submission" date="2019-06" db="EMBL/GenBank/DDBJ databases">
        <title>Alistipes onderdonkii subsp. vulgaris subsp. nov., Alistipes dispar sp. nov. and Alistipes communis sp. nov., isolated from human faeces, and creation of Alistipes onderdonkii subsp. onderdonkii subsp. nov.</title>
        <authorList>
            <person name="Sakamoto M."/>
            <person name="Ikeyama N."/>
            <person name="Ogata Y."/>
            <person name="Suda W."/>
            <person name="Iino T."/>
            <person name="Hattori M."/>
            <person name="Ohkuma M."/>
        </authorList>
    </citation>
    <scope>NUCLEOTIDE SEQUENCE [LARGE SCALE GENOMIC DNA]</scope>
    <source>
        <strain evidence="7">5CBH24</strain>
    </source>
</reference>
<dbReference type="PROSITE" id="PS51352">
    <property type="entry name" value="THIOREDOXIN_2"/>
    <property type="match status" value="1"/>
</dbReference>
<protein>
    <recommendedName>
        <fullName evidence="5">Thioredoxin domain-containing protein</fullName>
    </recommendedName>
</protein>
<dbReference type="Pfam" id="PF13905">
    <property type="entry name" value="Thioredoxin_8"/>
    <property type="match status" value="1"/>
</dbReference>
<gene>
    <name evidence="6" type="ORF">A5CBH24_16990</name>
</gene>
<name>A0A4Y1WVW9_9BACT</name>
<dbReference type="InterPro" id="IPR036249">
    <property type="entry name" value="Thioredoxin-like_sf"/>
</dbReference>
<dbReference type="RefSeq" id="WP_141412855.1">
    <property type="nucleotide sequence ID" value="NZ_AP019735.1"/>
</dbReference>